<dbReference type="Proteomes" id="UP000685013">
    <property type="component" value="Chromosome 9"/>
</dbReference>
<keyword evidence="2" id="KW-1185">Reference proteome</keyword>
<evidence type="ECO:0000313" key="1">
    <source>
        <dbReference type="EMBL" id="KAG6592342.1"/>
    </source>
</evidence>
<comment type="caution">
    <text evidence="1">The sequence shown here is derived from an EMBL/GenBank/DDBJ whole genome shotgun (WGS) entry which is preliminary data.</text>
</comment>
<accession>A0AAV6N6Z7</accession>
<name>A0AAV6N6Z7_9ROSI</name>
<protein>
    <submittedName>
        <fullName evidence="1">Uncharacterized protein</fullName>
    </submittedName>
</protein>
<feature type="non-terminal residue" evidence="1">
    <location>
        <position position="1"/>
    </location>
</feature>
<dbReference type="AlphaFoldDB" id="A0AAV6N6Z7"/>
<evidence type="ECO:0000313" key="2">
    <source>
        <dbReference type="Proteomes" id="UP000685013"/>
    </source>
</evidence>
<proteinExistence type="predicted"/>
<reference evidence="1 2" key="1">
    <citation type="journal article" date="2021" name="Hortic Res">
        <title>The domestication of Cucurbita argyrosperma as revealed by the genome of its wild relative.</title>
        <authorList>
            <person name="Barrera-Redondo J."/>
            <person name="Sanchez-de la Vega G."/>
            <person name="Aguirre-Liguori J.A."/>
            <person name="Castellanos-Morales G."/>
            <person name="Gutierrez-Guerrero Y.T."/>
            <person name="Aguirre-Dugua X."/>
            <person name="Aguirre-Planter E."/>
            <person name="Tenaillon M.I."/>
            <person name="Lira-Saade R."/>
            <person name="Eguiarte L.E."/>
        </authorList>
    </citation>
    <scope>NUCLEOTIDE SEQUENCE [LARGE SCALE GENOMIC DNA]</scope>
    <source>
        <strain evidence="1">JBR-2021</strain>
    </source>
</reference>
<sequence>MKANEIRVKEKDSRPMLVTRFGPTQKRTTHNQIAQTTGEKPNLRVDLRLGPRFECCPAPSAPHVTCFLSWFFSTQLSVLAARSAQLLSSISLSPRLSPSRLGGLAT</sequence>
<dbReference type="EMBL" id="JAGKQH010000009">
    <property type="protein sequence ID" value="KAG6592342.1"/>
    <property type="molecule type" value="Genomic_DNA"/>
</dbReference>
<gene>
    <name evidence="1" type="ORF">SDJN03_14688</name>
</gene>
<organism evidence="1 2">
    <name type="scientific">Cucurbita argyrosperma subsp. sororia</name>
    <dbReference type="NCBI Taxonomy" id="37648"/>
    <lineage>
        <taxon>Eukaryota</taxon>
        <taxon>Viridiplantae</taxon>
        <taxon>Streptophyta</taxon>
        <taxon>Embryophyta</taxon>
        <taxon>Tracheophyta</taxon>
        <taxon>Spermatophyta</taxon>
        <taxon>Magnoliopsida</taxon>
        <taxon>eudicotyledons</taxon>
        <taxon>Gunneridae</taxon>
        <taxon>Pentapetalae</taxon>
        <taxon>rosids</taxon>
        <taxon>fabids</taxon>
        <taxon>Cucurbitales</taxon>
        <taxon>Cucurbitaceae</taxon>
        <taxon>Cucurbiteae</taxon>
        <taxon>Cucurbita</taxon>
    </lineage>
</organism>